<evidence type="ECO:0000313" key="2">
    <source>
        <dbReference type="EMBL" id="KEO55664.1"/>
    </source>
</evidence>
<comment type="caution">
    <text evidence="2">The sequence shown here is derived from an EMBL/GenBank/DDBJ whole genome shotgun (WGS) entry which is preliminary data.</text>
</comment>
<feature type="compositionally biased region" description="Basic and acidic residues" evidence="1">
    <location>
        <begin position="1"/>
        <end position="23"/>
    </location>
</feature>
<gene>
    <name evidence="2" type="ORF">SMB34_04440</name>
</gene>
<name>A0ABR4TLY9_9PROT</name>
<feature type="region of interest" description="Disordered" evidence="1">
    <location>
        <begin position="1"/>
        <end position="30"/>
    </location>
</feature>
<dbReference type="Proteomes" id="UP000027463">
    <property type="component" value="Unassembled WGS sequence"/>
</dbReference>
<dbReference type="EMBL" id="AUNC01000023">
    <property type="protein sequence ID" value="KEO55664.1"/>
    <property type="molecule type" value="Genomic_DNA"/>
</dbReference>
<proteinExistence type="predicted"/>
<accession>A0ABR4TLY9</accession>
<evidence type="ECO:0000256" key="1">
    <source>
        <dbReference type="SAM" id="MobiDB-lite"/>
    </source>
</evidence>
<organism evidence="2 3">
    <name type="scientific">Thalassospira permensis NBRC 106175</name>
    <dbReference type="NCBI Taxonomy" id="1353532"/>
    <lineage>
        <taxon>Bacteria</taxon>
        <taxon>Pseudomonadati</taxon>
        <taxon>Pseudomonadota</taxon>
        <taxon>Alphaproteobacteria</taxon>
        <taxon>Rhodospirillales</taxon>
        <taxon>Thalassospiraceae</taxon>
        <taxon>Thalassospira</taxon>
    </lineage>
</organism>
<sequence length="30" mass="3392">MIVHEHDHGAAPKGTRNENERHDKIKARSG</sequence>
<evidence type="ECO:0000313" key="3">
    <source>
        <dbReference type="Proteomes" id="UP000027463"/>
    </source>
</evidence>
<protein>
    <submittedName>
        <fullName evidence="2">Uncharacterized protein</fullName>
    </submittedName>
</protein>
<reference evidence="2 3" key="1">
    <citation type="submission" date="2013-07" db="EMBL/GenBank/DDBJ databases">
        <title>Thalassospira permensis NBRC 106175 Genome Sequencing.</title>
        <authorList>
            <person name="Lai Q."/>
            <person name="Shao Z."/>
        </authorList>
    </citation>
    <scope>NUCLEOTIDE SEQUENCE [LARGE SCALE GENOMIC DNA]</scope>
    <source>
        <strain evidence="2 3">NBRC 106175</strain>
    </source>
</reference>
<keyword evidence="3" id="KW-1185">Reference proteome</keyword>